<evidence type="ECO:0000313" key="11">
    <source>
        <dbReference type="EMBL" id="NGM48751.1"/>
    </source>
</evidence>
<evidence type="ECO:0000256" key="4">
    <source>
        <dbReference type="ARBA" id="ARBA00022475"/>
    </source>
</evidence>
<dbReference type="Gene3D" id="3.30.1360.100">
    <property type="entry name" value="General secretion pathway protein M, EpsM"/>
    <property type="match status" value="1"/>
</dbReference>
<evidence type="ECO:0000256" key="8">
    <source>
        <dbReference type="ARBA" id="ARBA00022989"/>
    </source>
</evidence>
<comment type="caution">
    <text evidence="11">The sequence shown here is derived from an EMBL/GenBank/DDBJ whole genome shotgun (WGS) entry which is preliminary data.</text>
</comment>
<keyword evidence="8 10" id="KW-1133">Transmembrane helix</keyword>
<evidence type="ECO:0000256" key="6">
    <source>
        <dbReference type="ARBA" id="ARBA00022692"/>
    </source>
</evidence>
<dbReference type="AlphaFoldDB" id="A0A6G4QT83"/>
<accession>A0A6G4QT83</accession>
<keyword evidence="9 10" id="KW-0472">Membrane</keyword>
<evidence type="ECO:0000256" key="5">
    <source>
        <dbReference type="ARBA" id="ARBA00022519"/>
    </source>
</evidence>
<dbReference type="GO" id="GO:0015628">
    <property type="term" value="P:protein secretion by the type II secretion system"/>
    <property type="evidence" value="ECO:0007669"/>
    <property type="project" value="InterPro"/>
</dbReference>
<keyword evidence="5" id="KW-0997">Cell inner membrane</keyword>
<evidence type="ECO:0000256" key="1">
    <source>
        <dbReference type="ARBA" id="ARBA00004377"/>
    </source>
</evidence>
<evidence type="ECO:0000256" key="3">
    <source>
        <dbReference type="ARBA" id="ARBA00022448"/>
    </source>
</evidence>
<dbReference type="GO" id="GO:0015627">
    <property type="term" value="C:type II protein secretion system complex"/>
    <property type="evidence" value="ECO:0007669"/>
    <property type="project" value="InterPro"/>
</dbReference>
<dbReference type="InterPro" id="IPR007690">
    <property type="entry name" value="T2SS_GspM"/>
</dbReference>
<name>A0A6G4QT83_9CAUL</name>
<evidence type="ECO:0000256" key="10">
    <source>
        <dbReference type="SAM" id="Phobius"/>
    </source>
</evidence>
<dbReference type="SUPFAM" id="SSF103054">
    <property type="entry name" value="General secretion pathway protein M, EpsM"/>
    <property type="match status" value="1"/>
</dbReference>
<sequence>MSQILETARQMWDGRTPRERVMLAVMAAALLGVGGFYGVVTPLKRASGETRERLQAAREQAAALKLASVKAAPPRPDIRPVATIVETSAAGLGVPIARKRQEGEGAFTIWITAIEGRALLPWVASLERQSSLRVDGFTASRLDNGLVEAEITFARTTP</sequence>
<comment type="similarity">
    <text evidence="2">Belongs to the GSP M family.</text>
</comment>
<keyword evidence="7" id="KW-0653">Protein transport</keyword>
<reference evidence="11" key="1">
    <citation type="submission" date="2020-02" db="EMBL/GenBank/DDBJ databases">
        <authorList>
            <person name="Gao J."/>
            <person name="Sun J."/>
        </authorList>
    </citation>
    <scope>NUCLEOTIDE SEQUENCE</scope>
    <source>
        <strain evidence="11">602-2</strain>
    </source>
</reference>
<gene>
    <name evidence="11" type="ORF">G5B46_03965</name>
</gene>
<organism evidence="11">
    <name type="scientific">Caulobacter sp. 602-2</name>
    <dbReference type="NCBI Taxonomy" id="2710887"/>
    <lineage>
        <taxon>Bacteria</taxon>
        <taxon>Pseudomonadati</taxon>
        <taxon>Pseudomonadota</taxon>
        <taxon>Alphaproteobacteria</taxon>
        <taxon>Caulobacterales</taxon>
        <taxon>Caulobacteraceae</taxon>
        <taxon>Caulobacter</taxon>
    </lineage>
</organism>
<protein>
    <submittedName>
        <fullName evidence="11">Type II secretion system protein M</fullName>
    </submittedName>
</protein>
<dbReference type="EMBL" id="JAAKGT010000001">
    <property type="protein sequence ID" value="NGM48751.1"/>
    <property type="molecule type" value="Genomic_DNA"/>
</dbReference>
<evidence type="ECO:0000256" key="7">
    <source>
        <dbReference type="ARBA" id="ARBA00022927"/>
    </source>
</evidence>
<keyword evidence="6 10" id="KW-0812">Transmembrane</keyword>
<proteinExistence type="inferred from homology"/>
<feature type="transmembrane region" description="Helical" evidence="10">
    <location>
        <begin position="21"/>
        <end position="40"/>
    </location>
</feature>
<evidence type="ECO:0000256" key="2">
    <source>
        <dbReference type="ARBA" id="ARBA00010637"/>
    </source>
</evidence>
<keyword evidence="4" id="KW-1003">Cell membrane</keyword>
<dbReference type="InterPro" id="IPR023229">
    <property type="entry name" value="T2SS_M_periplasmic_sf"/>
</dbReference>
<dbReference type="Pfam" id="PF04612">
    <property type="entry name" value="T2SSM"/>
    <property type="match status" value="1"/>
</dbReference>
<evidence type="ECO:0000256" key="9">
    <source>
        <dbReference type="ARBA" id="ARBA00023136"/>
    </source>
</evidence>
<keyword evidence="3" id="KW-0813">Transport</keyword>
<dbReference type="RefSeq" id="WP_165256236.1">
    <property type="nucleotide sequence ID" value="NZ_JAAKGT010000001.1"/>
</dbReference>
<dbReference type="GO" id="GO:0005886">
    <property type="term" value="C:plasma membrane"/>
    <property type="evidence" value="ECO:0007669"/>
    <property type="project" value="UniProtKB-SubCell"/>
</dbReference>
<comment type="subcellular location">
    <subcellularLocation>
        <location evidence="1">Cell inner membrane</location>
        <topology evidence="1">Single-pass membrane protein</topology>
    </subcellularLocation>
</comment>